<feature type="compositionally biased region" description="Basic and acidic residues" evidence="1">
    <location>
        <begin position="403"/>
        <end position="419"/>
    </location>
</feature>
<evidence type="ECO:0000313" key="2">
    <source>
        <dbReference type="EMBL" id="BAD28580.1"/>
    </source>
</evidence>
<feature type="region of interest" description="Disordered" evidence="1">
    <location>
        <begin position="1"/>
        <end position="24"/>
    </location>
</feature>
<dbReference type="Proteomes" id="UP000000763">
    <property type="component" value="Chromosome 9"/>
</dbReference>
<reference evidence="3" key="2">
    <citation type="journal article" date="2008" name="Nucleic Acids Res.">
        <title>The rice annotation project database (RAP-DB): 2008 update.</title>
        <authorList>
            <consortium name="The rice annotation project (RAP)"/>
        </authorList>
    </citation>
    <scope>GENOME REANNOTATION</scope>
    <source>
        <strain evidence="3">cv. Nipponbare</strain>
    </source>
</reference>
<feature type="region of interest" description="Disordered" evidence="1">
    <location>
        <begin position="197"/>
        <end position="298"/>
    </location>
</feature>
<gene>
    <name evidence="2" type="primary">P0698G06.33</name>
</gene>
<feature type="compositionally biased region" description="Polar residues" evidence="1">
    <location>
        <begin position="1"/>
        <end position="20"/>
    </location>
</feature>
<dbReference type="EMBL" id="AP005400">
    <property type="protein sequence ID" value="BAD28580.1"/>
    <property type="molecule type" value="Genomic_DNA"/>
</dbReference>
<evidence type="ECO:0000256" key="1">
    <source>
        <dbReference type="SAM" id="MobiDB-lite"/>
    </source>
</evidence>
<dbReference type="AlphaFoldDB" id="Q6ERZ0"/>
<proteinExistence type="predicted"/>
<reference evidence="3" key="1">
    <citation type="journal article" date="2005" name="Nature">
        <title>The map-based sequence of the rice genome.</title>
        <authorList>
            <consortium name="International rice genome sequencing project (IRGSP)"/>
            <person name="Matsumoto T."/>
            <person name="Wu J."/>
            <person name="Kanamori H."/>
            <person name="Katayose Y."/>
            <person name="Fujisawa M."/>
            <person name="Namiki N."/>
            <person name="Mizuno H."/>
            <person name="Yamamoto K."/>
            <person name="Antonio B.A."/>
            <person name="Baba T."/>
            <person name="Sakata K."/>
            <person name="Nagamura Y."/>
            <person name="Aoki H."/>
            <person name="Arikawa K."/>
            <person name="Arita K."/>
            <person name="Bito T."/>
            <person name="Chiden Y."/>
            <person name="Fujitsuka N."/>
            <person name="Fukunaka R."/>
            <person name="Hamada M."/>
            <person name="Harada C."/>
            <person name="Hayashi A."/>
            <person name="Hijishita S."/>
            <person name="Honda M."/>
            <person name="Hosokawa S."/>
            <person name="Ichikawa Y."/>
            <person name="Idonuma A."/>
            <person name="Iijima M."/>
            <person name="Ikeda M."/>
            <person name="Ikeno M."/>
            <person name="Ito K."/>
            <person name="Ito S."/>
            <person name="Ito T."/>
            <person name="Ito Y."/>
            <person name="Ito Y."/>
            <person name="Iwabuchi A."/>
            <person name="Kamiya K."/>
            <person name="Karasawa W."/>
            <person name="Kurita K."/>
            <person name="Katagiri S."/>
            <person name="Kikuta A."/>
            <person name="Kobayashi H."/>
            <person name="Kobayashi N."/>
            <person name="Machita K."/>
            <person name="Maehara T."/>
            <person name="Masukawa M."/>
            <person name="Mizubayashi T."/>
            <person name="Mukai Y."/>
            <person name="Nagasaki H."/>
            <person name="Nagata Y."/>
            <person name="Naito S."/>
            <person name="Nakashima M."/>
            <person name="Nakama Y."/>
            <person name="Nakamichi Y."/>
            <person name="Nakamura M."/>
            <person name="Meguro A."/>
            <person name="Negishi M."/>
            <person name="Ohta I."/>
            <person name="Ohta T."/>
            <person name="Okamoto M."/>
            <person name="Ono N."/>
            <person name="Saji S."/>
            <person name="Sakaguchi M."/>
            <person name="Sakai K."/>
            <person name="Shibata M."/>
            <person name="Shimokawa T."/>
            <person name="Song J."/>
            <person name="Takazaki Y."/>
            <person name="Terasawa K."/>
            <person name="Tsugane M."/>
            <person name="Tsuji K."/>
            <person name="Ueda S."/>
            <person name="Waki K."/>
            <person name="Yamagata H."/>
            <person name="Yamamoto M."/>
            <person name="Yamamoto S."/>
            <person name="Yamane H."/>
            <person name="Yoshiki S."/>
            <person name="Yoshihara R."/>
            <person name="Yukawa K."/>
            <person name="Zhong H."/>
            <person name="Yano M."/>
            <person name="Yuan Q."/>
            <person name="Ouyang S."/>
            <person name="Liu J."/>
            <person name="Jones K.M."/>
            <person name="Gansberger K."/>
            <person name="Moffat K."/>
            <person name="Hill J."/>
            <person name="Bera J."/>
            <person name="Fadrosh D."/>
            <person name="Jin S."/>
            <person name="Johri S."/>
            <person name="Kim M."/>
            <person name="Overton L."/>
            <person name="Reardon M."/>
            <person name="Tsitrin T."/>
            <person name="Vuong H."/>
            <person name="Weaver B."/>
            <person name="Ciecko A."/>
            <person name="Tallon L."/>
            <person name="Jackson J."/>
            <person name="Pai G."/>
            <person name="Aken S.V."/>
            <person name="Utterback T."/>
            <person name="Reidmuller S."/>
            <person name="Feldblyum T."/>
            <person name="Hsiao J."/>
            <person name="Zismann V."/>
            <person name="Iobst S."/>
            <person name="de Vazeille A.R."/>
            <person name="Buell C.R."/>
            <person name="Ying K."/>
            <person name="Li Y."/>
            <person name="Lu T."/>
            <person name="Huang Y."/>
            <person name="Zhao Q."/>
            <person name="Feng Q."/>
            <person name="Zhang L."/>
            <person name="Zhu J."/>
            <person name="Weng Q."/>
            <person name="Mu J."/>
            <person name="Lu Y."/>
            <person name="Fan D."/>
            <person name="Liu Y."/>
            <person name="Guan J."/>
            <person name="Zhang Y."/>
            <person name="Yu S."/>
            <person name="Liu X."/>
            <person name="Zhang Y."/>
            <person name="Hong G."/>
            <person name="Han B."/>
            <person name="Choisne N."/>
            <person name="Demange N."/>
            <person name="Orjeda G."/>
            <person name="Samain S."/>
            <person name="Cattolico L."/>
            <person name="Pelletier E."/>
            <person name="Couloux A."/>
            <person name="Segurens B."/>
            <person name="Wincker P."/>
            <person name="D'Hont A."/>
            <person name="Scarpelli C."/>
            <person name="Weissenbach J."/>
            <person name="Salanoubat M."/>
            <person name="Quetier F."/>
            <person name="Yu Y."/>
            <person name="Kim H.R."/>
            <person name="Rambo T."/>
            <person name="Currie J."/>
            <person name="Collura K."/>
            <person name="Luo M."/>
            <person name="Yang T."/>
            <person name="Ammiraju J.S.S."/>
            <person name="Engler F."/>
            <person name="Soderlund C."/>
            <person name="Wing R.A."/>
            <person name="Palmer L.E."/>
            <person name="de la Bastide M."/>
            <person name="Spiegel L."/>
            <person name="Nascimento L."/>
            <person name="Zutavern T."/>
            <person name="O'Shaughnessy A."/>
            <person name="Dike S."/>
            <person name="Dedhia N."/>
            <person name="Preston R."/>
            <person name="Balija V."/>
            <person name="McCombie W.R."/>
            <person name="Chow T."/>
            <person name="Chen H."/>
            <person name="Chung M."/>
            <person name="Chen C."/>
            <person name="Shaw J."/>
            <person name="Wu H."/>
            <person name="Hsiao K."/>
            <person name="Chao Y."/>
            <person name="Chu M."/>
            <person name="Cheng C."/>
            <person name="Hour A."/>
            <person name="Lee P."/>
            <person name="Lin S."/>
            <person name="Lin Y."/>
            <person name="Liou J."/>
            <person name="Liu S."/>
            <person name="Hsing Y."/>
            <person name="Raghuvanshi S."/>
            <person name="Mohanty A."/>
            <person name="Bharti A.K."/>
            <person name="Gaur A."/>
            <person name="Gupta V."/>
            <person name="Kumar D."/>
            <person name="Ravi V."/>
            <person name="Vij S."/>
            <person name="Kapur A."/>
            <person name="Khurana P."/>
            <person name="Khurana P."/>
            <person name="Khurana J.P."/>
            <person name="Tyagi A.K."/>
            <person name="Gaikwad K."/>
            <person name="Singh A."/>
            <person name="Dalal V."/>
            <person name="Srivastava S."/>
            <person name="Dixit A."/>
            <person name="Pal A.K."/>
            <person name="Ghazi I.A."/>
            <person name="Yadav M."/>
            <person name="Pandit A."/>
            <person name="Bhargava A."/>
            <person name="Sureshbabu K."/>
            <person name="Batra K."/>
            <person name="Sharma T.R."/>
            <person name="Mohapatra T."/>
            <person name="Singh N.K."/>
            <person name="Messing J."/>
            <person name="Nelson A.B."/>
            <person name="Fuks G."/>
            <person name="Kavchok S."/>
            <person name="Keizer G."/>
            <person name="Linton E."/>
            <person name="Llaca V."/>
            <person name="Song R."/>
            <person name="Tanyolac B."/>
            <person name="Young S."/>
            <person name="Ho-Il K."/>
            <person name="Hahn J.H."/>
            <person name="Sangsakoo G."/>
            <person name="Vanavichit A."/>
            <person name="de Mattos Luiz.A.T."/>
            <person name="Zimmer P.D."/>
            <person name="Malone G."/>
            <person name="Dellagostin O."/>
            <person name="de Oliveira A.C."/>
            <person name="Bevan M."/>
            <person name="Bancroft I."/>
            <person name="Minx P."/>
            <person name="Cordum H."/>
            <person name="Wilson R."/>
            <person name="Cheng Z."/>
            <person name="Jin W."/>
            <person name="Jiang J."/>
            <person name="Leong S.A."/>
            <person name="Iwama H."/>
            <person name="Gojobori T."/>
            <person name="Itoh T."/>
            <person name="Niimura Y."/>
            <person name="Fujii Y."/>
            <person name="Habara T."/>
            <person name="Sakai H."/>
            <person name="Sato Y."/>
            <person name="Wilson G."/>
            <person name="Kumar K."/>
            <person name="McCouch S."/>
            <person name="Juretic N."/>
            <person name="Hoen D."/>
            <person name="Wright S."/>
            <person name="Bruskiewich R."/>
            <person name="Bureau T."/>
            <person name="Miyao A."/>
            <person name="Hirochika H."/>
            <person name="Nishikawa T."/>
            <person name="Kadowaki K."/>
            <person name="Sugiura M."/>
            <person name="Burr B."/>
            <person name="Sasaki T."/>
        </authorList>
    </citation>
    <scope>NUCLEOTIDE SEQUENCE [LARGE SCALE GENOMIC DNA]</scope>
    <source>
        <strain evidence="3">cv. Nipponbare</strain>
    </source>
</reference>
<evidence type="ECO:0000313" key="3">
    <source>
        <dbReference type="Proteomes" id="UP000000763"/>
    </source>
</evidence>
<organism evidence="2 3">
    <name type="scientific">Oryza sativa subsp. japonica</name>
    <name type="common">Rice</name>
    <dbReference type="NCBI Taxonomy" id="39947"/>
    <lineage>
        <taxon>Eukaryota</taxon>
        <taxon>Viridiplantae</taxon>
        <taxon>Streptophyta</taxon>
        <taxon>Embryophyta</taxon>
        <taxon>Tracheophyta</taxon>
        <taxon>Spermatophyta</taxon>
        <taxon>Magnoliopsida</taxon>
        <taxon>Liliopsida</taxon>
        <taxon>Poales</taxon>
        <taxon>Poaceae</taxon>
        <taxon>BOP clade</taxon>
        <taxon>Oryzoideae</taxon>
        <taxon>Oryzeae</taxon>
        <taxon>Oryzinae</taxon>
        <taxon>Oryza</taxon>
        <taxon>Oryza sativa</taxon>
    </lineage>
</organism>
<name>Q6ERZ0_ORYSJ</name>
<feature type="region of interest" description="Disordered" evidence="1">
    <location>
        <begin position="388"/>
        <end position="424"/>
    </location>
</feature>
<accession>Q6ERZ0</accession>
<feature type="compositionally biased region" description="Basic and acidic residues" evidence="1">
    <location>
        <begin position="221"/>
        <end position="255"/>
    </location>
</feature>
<sequence>MHGNSESLPSQVYPNFGQNSDGDDDHDLETGRLLVDLFPYLLLNLAETLKLIVAGLLLEELLVSRIRFIFFSNWGDYLYRARVPDHTVLGSPGVLPDTTPANPHVSRHQGSPDKLVTQPGMSHSTHVVVLILCLDEIPRKRFLSARAENRTPDFKFEGVRRYSRRVHEYRDATRWLQGDMAELAPTWRLRGCHAGRQEVDDDASRNGRRSTAASDGANHGDTGKSEHSGWLHVTRGDEPMSRIRRRELDGGESRRRQPAAGEEENGDEVTRGQFPAARASTRLRESDASVGLGRTTPSVAGDERRFRARAATAASTWRVTATVGAAPASYGEATLCTGSSGHTHDDERRRRTGATAMARRRKRGRLEGEGLGFKWAAMSVWERGTDIGRSSRRAGAPASGQNGDRRDFDKKIEKGDRGHQNPSKFWRSRKIQPDLMERIGSVIIQTRDYASSNGLNFRDQEDSRLLSHHFPLTILGIFIKKLRKIRPDLMERIGSIIVRTLDYASSTGLNFGDRERLDRI</sequence>
<protein>
    <submittedName>
        <fullName evidence="2">Epstein-Barr virus EBNA-1-like protein</fullName>
    </submittedName>
</protein>
<feature type="region of interest" description="Disordered" evidence="1">
    <location>
        <begin position="335"/>
        <end position="362"/>
    </location>
</feature>